<evidence type="ECO:0000256" key="7">
    <source>
        <dbReference type="ARBA" id="ARBA00023136"/>
    </source>
</evidence>
<dbReference type="SUPFAM" id="SSF103473">
    <property type="entry name" value="MFS general substrate transporter"/>
    <property type="match status" value="1"/>
</dbReference>
<evidence type="ECO:0000256" key="3">
    <source>
        <dbReference type="ARBA" id="ARBA00022448"/>
    </source>
</evidence>
<dbReference type="FunFam" id="1.20.1720.10:FF:000005">
    <property type="entry name" value="Bcr/CflA family efflux transporter"/>
    <property type="match status" value="1"/>
</dbReference>
<feature type="transmembrane region" description="Helical" evidence="8">
    <location>
        <begin position="234"/>
        <end position="252"/>
    </location>
</feature>
<protein>
    <recommendedName>
        <fullName evidence="8">Bcr/CflA family efflux transporter</fullName>
    </recommendedName>
</protein>
<dbReference type="EMBL" id="BMKW01000002">
    <property type="protein sequence ID" value="GGJ04021.1"/>
    <property type="molecule type" value="Genomic_DNA"/>
</dbReference>
<evidence type="ECO:0000256" key="1">
    <source>
        <dbReference type="ARBA" id="ARBA00004651"/>
    </source>
</evidence>
<dbReference type="NCBIfam" id="NF008314">
    <property type="entry name" value="PRK11102.1"/>
    <property type="match status" value="1"/>
</dbReference>
<feature type="transmembrane region" description="Helical" evidence="8">
    <location>
        <begin position="85"/>
        <end position="106"/>
    </location>
</feature>
<keyword evidence="11" id="KW-1185">Reference proteome</keyword>
<gene>
    <name evidence="10" type="ORF">GCM10011320_08840</name>
</gene>
<feature type="transmembrane region" description="Helical" evidence="8">
    <location>
        <begin position="326"/>
        <end position="347"/>
    </location>
</feature>
<comment type="similarity">
    <text evidence="2 8">Belongs to the major facilitator superfamily. Bcr/CmlA family.</text>
</comment>
<dbReference type="AlphaFoldDB" id="A0A917KA37"/>
<feature type="transmembrane region" description="Helical" evidence="8">
    <location>
        <begin position="60"/>
        <end position="79"/>
    </location>
</feature>
<evidence type="ECO:0000256" key="2">
    <source>
        <dbReference type="ARBA" id="ARBA00006236"/>
    </source>
</evidence>
<keyword evidence="7 8" id="KW-0472">Membrane</keyword>
<dbReference type="GO" id="GO:1990961">
    <property type="term" value="P:xenobiotic detoxification by transmembrane export across the plasma membrane"/>
    <property type="evidence" value="ECO:0007669"/>
    <property type="project" value="InterPro"/>
</dbReference>
<evidence type="ECO:0000256" key="8">
    <source>
        <dbReference type="RuleBase" id="RU365088"/>
    </source>
</evidence>
<dbReference type="InterPro" id="IPR011701">
    <property type="entry name" value="MFS"/>
</dbReference>
<feature type="transmembrane region" description="Helical" evidence="8">
    <location>
        <begin position="118"/>
        <end position="143"/>
    </location>
</feature>
<dbReference type="PANTHER" id="PTHR23502">
    <property type="entry name" value="MAJOR FACILITATOR SUPERFAMILY"/>
    <property type="match status" value="1"/>
</dbReference>
<organism evidence="10 11">
    <name type="scientific">Neoroseomonas lacus</name>
    <dbReference type="NCBI Taxonomy" id="287609"/>
    <lineage>
        <taxon>Bacteria</taxon>
        <taxon>Pseudomonadati</taxon>
        <taxon>Pseudomonadota</taxon>
        <taxon>Alphaproteobacteria</taxon>
        <taxon>Acetobacterales</taxon>
        <taxon>Acetobacteraceae</taxon>
        <taxon>Neoroseomonas</taxon>
    </lineage>
</organism>
<sequence length="376" mass="38966">MAAIGPFSIDMYLPALPAIGASLNATAGAVQGTLAIYFLGLAFGQVFYGPLSDRYGRRAPLFVGFGLYTLAAIACALAPDVQALTAARLVQALGGCAGMVIARAVVRDVTDERGAVRLMAQLMLVMGVAPIVAPMVGGAVLPAFGWRGIFWLLAIYGATMLTLIALFLPESLPEERRRRDGLFAVVRVWRELLGNRRFVGHALTGGFIIGGMFAYISGSPFVFMELHGVRAEHFGFYFGANALGIMVMGQVVGRLAQRIAPARLLPVVIWVPFVAGLALLFVSATGIGGFVALLVTLFGYIAMIGAVMPLTVALGMGPHGAVAGSASALMGTLQFSIGAGVGALLGALQNGTAVPMALVIAGCGVAGWTARRVLAP</sequence>
<name>A0A917KA37_9PROT</name>
<evidence type="ECO:0000256" key="5">
    <source>
        <dbReference type="ARBA" id="ARBA00022692"/>
    </source>
</evidence>
<feature type="transmembrane region" description="Helical" evidence="8">
    <location>
        <begin position="149"/>
        <end position="169"/>
    </location>
</feature>
<evidence type="ECO:0000256" key="4">
    <source>
        <dbReference type="ARBA" id="ARBA00022475"/>
    </source>
</evidence>
<feature type="transmembrane region" description="Helical" evidence="8">
    <location>
        <begin position="198"/>
        <end position="222"/>
    </location>
</feature>
<comment type="subcellular location">
    <subcellularLocation>
        <location evidence="8">Cell inner membrane</location>
        <topology evidence="8">Multi-pass membrane protein</topology>
    </subcellularLocation>
    <subcellularLocation>
        <location evidence="1">Cell membrane</location>
        <topology evidence="1">Multi-pass membrane protein</topology>
    </subcellularLocation>
</comment>
<accession>A0A917KA37</accession>
<dbReference type="NCBIfam" id="TIGR00710">
    <property type="entry name" value="efflux_Bcr_CflA"/>
    <property type="match status" value="1"/>
</dbReference>
<feature type="transmembrane region" description="Helical" evidence="8">
    <location>
        <begin position="290"/>
        <end position="314"/>
    </location>
</feature>
<reference evidence="10" key="2">
    <citation type="submission" date="2020-09" db="EMBL/GenBank/DDBJ databases">
        <authorList>
            <person name="Sun Q."/>
            <person name="Zhou Y."/>
        </authorList>
    </citation>
    <scope>NUCLEOTIDE SEQUENCE</scope>
    <source>
        <strain evidence="10">CGMCC 1.3617</strain>
    </source>
</reference>
<dbReference type="InterPro" id="IPR036259">
    <property type="entry name" value="MFS_trans_sf"/>
</dbReference>
<evidence type="ECO:0000313" key="10">
    <source>
        <dbReference type="EMBL" id="GGJ04021.1"/>
    </source>
</evidence>
<dbReference type="GO" id="GO:0005886">
    <property type="term" value="C:plasma membrane"/>
    <property type="evidence" value="ECO:0007669"/>
    <property type="project" value="UniProtKB-SubCell"/>
</dbReference>
<dbReference type="Pfam" id="PF07690">
    <property type="entry name" value="MFS_1"/>
    <property type="match status" value="1"/>
</dbReference>
<dbReference type="CDD" id="cd17320">
    <property type="entry name" value="MFS_MdfA_MDR_like"/>
    <property type="match status" value="1"/>
</dbReference>
<dbReference type="Proteomes" id="UP000661507">
    <property type="component" value="Unassembled WGS sequence"/>
</dbReference>
<dbReference type="InterPro" id="IPR004812">
    <property type="entry name" value="Efflux_drug-R_Bcr/CmlA"/>
</dbReference>
<proteinExistence type="inferred from homology"/>
<keyword evidence="8" id="KW-0997">Cell inner membrane</keyword>
<dbReference type="GO" id="GO:0042910">
    <property type="term" value="F:xenobiotic transmembrane transporter activity"/>
    <property type="evidence" value="ECO:0007669"/>
    <property type="project" value="InterPro"/>
</dbReference>
<dbReference type="Gene3D" id="1.20.1720.10">
    <property type="entry name" value="Multidrug resistance protein D"/>
    <property type="match status" value="1"/>
</dbReference>
<evidence type="ECO:0000259" key="9">
    <source>
        <dbReference type="PROSITE" id="PS50850"/>
    </source>
</evidence>
<comment type="caution">
    <text evidence="10">The sequence shown here is derived from an EMBL/GenBank/DDBJ whole genome shotgun (WGS) entry which is preliminary data.</text>
</comment>
<keyword evidence="3 8" id="KW-0813">Transport</keyword>
<reference evidence="10" key="1">
    <citation type="journal article" date="2014" name="Int. J. Syst. Evol. Microbiol.">
        <title>Complete genome sequence of Corynebacterium casei LMG S-19264T (=DSM 44701T), isolated from a smear-ripened cheese.</title>
        <authorList>
            <consortium name="US DOE Joint Genome Institute (JGI-PGF)"/>
            <person name="Walter F."/>
            <person name="Albersmeier A."/>
            <person name="Kalinowski J."/>
            <person name="Ruckert C."/>
        </authorList>
    </citation>
    <scope>NUCLEOTIDE SEQUENCE</scope>
    <source>
        <strain evidence="10">CGMCC 1.3617</strain>
    </source>
</reference>
<feature type="domain" description="Major facilitator superfamily (MFS) profile" evidence="9">
    <location>
        <begin position="1"/>
        <end position="376"/>
    </location>
</feature>
<dbReference type="PROSITE" id="PS50850">
    <property type="entry name" value="MFS"/>
    <property type="match status" value="1"/>
</dbReference>
<dbReference type="PANTHER" id="PTHR23502:SF132">
    <property type="entry name" value="POLYAMINE TRANSPORTER 2-RELATED"/>
    <property type="match status" value="1"/>
</dbReference>
<keyword evidence="6 8" id="KW-1133">Transmembrane helix</keyword>
<feature type="transmembrane region" description="Helical" evidence="8">
    <location>
        <begin position="29"/>
        <end position="48"/>
    </location>
</feature>
<dbReference type="InterPro" id="IPR020846">
    <property type="entry name" value="MFS_dom"/>
</dbReference>
<comment type="caution">
    <text evidence="8">Lacks conserved residue(s) required for the propagation of feature annotation.</text>
</comment>
<keyword evidence="5 8" id="KW-0812">Transmembrane</keyword>
<evidence type="ECO:0000313" key="11">
    <source>
        <dbReference type="Proteomes" id="UP000661507"/>
    </source>
</evidence>
<feature type="transmembrane region" description="Helical" evidence="8">
    <location>
        <begin position="264"/>
        <end position="284"/>
    </location>
</feature>
<keyword evidence="4" id="KW-1003">Cell membrane</keyword>
<evidence type="ECO:0000256" key="6">
    <source>
        <dbReference type="ARBA" id="ARBA00022989"/>
    </source>
</evidence>
<feature type="transmembrane region" description="Helical" evidence="8">
    <location>
        <begin position="353"/>
        <end position="370"/>
    </location>
</feature>